<dbReference type="InterPro" id="IPR036641">
    <property type="entry name" value="HPT_dom_sf"/>
</dbReference>
<evidence type="ECO:0000256" key="2">
    <source>
        <dbReference type="PROSITE-ProRule" id="PRU00110"/>
    </source>
</evidence>
<dbReference type="GO" id="GO:0000160">
    <property type="term" value="P:phosphorelay signal transduction system"/>
    <property type="evidence" value="ECO:0007669"/>
    <property type="project" value="UniProtKB-KW"/>
</dbReference>
<dbReference type="InterPro" id="IPR008207">
    <property type="entry name" value="Sig_transdc_His_kin_Hpt_dom"/>
</dbReference>
<accession>A0AAP5QCN9</accession>
<proteinExistence type="predicted"/>
<dbReference type="PROSITE" id="PS50894">
    <property type="entry name" value="HPT"/>
    <property type="match status" value="1"/>
</dbReference>
<gene>
    <name evidence="4" type="ORF">ParKJ_20510</name>
</gene>
<dbReference type="AlphaFoldDB" id="A0AAP5QCN9"/>
<feature type="modified residue" description="Phosphohistidine" evidence="2">
    <location>
        <position position="70"/>
    </location>
</feature>
<name>A0AAP5QCN9_9BURK</name>
<evidence type="ECO:0000259" key="3">
    <source>
        <dbReference type="PROSITE" id="PS50894"/>
    </source>
</evidence>
<reference evidence="4" key="1">
    <citation type="submission" date="2022-08" db="EMBL/GenBank/DDBJ databases">
        <authorList>
            <person name="Kim S.-J."/>
        </authorList>
    </citation>
    <scope>NUCLEOTIDE SEQUENCE</scope>
    <source>
        <strain evidence="4">KJ</strain>
    </source>
</reference>
<evidence type="ECO:0000256" key="1">
    <source>
        <dbReference type="ARBA" id="ARBA00023012"/>
    </source>
</evidence>
<dbReference type="EMBL" id="JANSLM010000007">
    <property type="protein sequence ID" value="MDT8839812.1"/>
    <property type="molecule type" value="Genomic_DNA"/>
</dbReference>
<evidence type="ECO:0000313" key="5">
    <source>
        <dbReference type="Proteomes" id="UP001246473"/>
    </source>
</evidence>
<feature type="domain" description="HPt" evidence="3">
    <location>
        <begin position="31"/>
        <end position="128"/>
    </location>
</feature>
<sequence length="138" mass="15199">MRLDDPRGDVALTTSELRALGNAIHELACGDVDMAHHFMRLLIDTNRTTLTALCDAVHRSSWDQMCSAAHKLAGSMRMLDCTNSLAVLAQFETMARRHQRDHVLAVLPAIIDLVGNLESALYSLLAGTEHTDYPVRSS</sequence>
<dbReference type="Gene3D" id="1.20.120.160">
    <property type="entry name" value="HPT domain"/>
    <property type="match status" value="1"/>
</dbReference>
<dbReference type="Proteomes" id="UP001246473">
    <property type="component" value="Unassembled WGS sequence"/>
</dbReference>
<dbReference type="GO" id="GO:0004672">
    <property type="term" value="F:protein kinase activity"/>
    <property type="evidence" value="ECO:0007669"/>
    <property type="project" value="UniProtKB-ARBA"/>
</dbReference>
<evidence type="ECO:0000313" key="4">
    <source>
        <dbReference type="EMBL" id="MDT8839812.1"/>
    </source>
</evidence>
<dbReference type="SUPFAM" id="SSF47226">
    <property type="entry name" value="Histidine-containing phosphotransfer domain, HPT domain"/>
    <property type="match status" value="1"/>
</dbReference>
<protein>
    <submittedName>
        <fullName evidence="4">Hpt domain-containing protein</fullName>
    </submittedName>
</protein>
<dbReference type="RefSeq" id="WP_315696938.1">
    <property type="nucleotide sequence ID" value="NZ_JANSLM010000007.1"/>
</dbReference>
<dbReference type="Pfam" id="PF01627">
    <property type="entry name" value="Hpt"/>
    <property type="match status" value="1"/>
</dbReference>
<organism evidence="4 5">
    <name type="scientific">Paraburkholderia fungorum</name>
    <dbReference type="NCBI Taxonomy" id="134537"/>
    <lineage>
        <taxon>Bacteria</taxon>
        <taxon>Pseudomonadati</taxon>
        <taxon>Pseudomonadota</taxon>
        <taxon>Betaproteobacteria</taxon>
        <taxon>Burkholderiales</taxon>
        <taxon>Burkholderiaceae</taxon>
        <taxon>Paraburkholderia</taxon>
    </lineage>
</organism>
<keyword evidence="1" id="KW-0902">Two-component regulatory system</keyword>
<keyword evidence="2" id="KW-0597">Phosphoprotein</keyword>
<comment type="caution">
    <text evidence="4">The sequence shown here is derived from an EMBL/GenBank/DDBJ whole genome shotgun (WGS) entry which is preliminary data.</text>
</comment>